<dbReference type="KEGG" id="asd:AS9A_2220"/>
<name>F6EQI4_HOYSD</name>
<keyword evidence="3" id="KW-0804">Transcription</keyword>
<dbReference type="GO" id="GO:0000976">
    <property type="term" value="F:transcription cis-regulatory region binding"/>
    <property type="evidence" value="ECO:0007669"/>
    <property type="project" value="TreeGrafter"/>
</dbReference>
<dbReference type="OrthoDB" id="5177743at2"/>
<evidence type="ECO:0000256" key="4">
    <source>
        <dbReference type="PROSITE-ProRule" id="PRU00335"/>
    </source>
</evidence>
<dbReference type="AlphaFoldDB" id="F6EQI4"/>
<dbReference type="SUPFAM" id="SSF48498">
    <property type="entry name" value="Tetracyclin repressor-like, C-terminal domain"/>
    <property type="match status" value="1"/>
</dbReference>
<dbReference type="RefSeq" id="WP_013807018.1">
    <property type="nucleotide sequence ID" value="NC_015564.1"/>
</dbReference>
<evidence type="ECO:0000313" key="6">
    <source>
        <dbReference type="EMBL" id="AEF40669.1"/>
    </source>
</evidence>
<dbReference type="STRING" id="443218.AS9A_2220"/>
<dbReference type="InterPro" id="IPR009057">
    <property type="entry name" value="Homeodomain-like_sf"/>
</dbReference>
<dbReference type="InterPro" id="IPR001647">
    <property type="entry name" value="HTH_TetR"/>
</dbReference>
<dbReference type="Pfam" id="PF00440">
    <property type="entry name" value="TetR_N"/>
    <property type="match status" value="1"/>
</dbReference>
<dbReference type="InterPro" id="IPR050109">
    <property type="entry name" value="HTH-type_TetR-like_transc_reg"/>
</dbReference>
<dbReference type="Proteomes" id="UP000009235">
    <property type="component" value="Chromosome"/>
</dbReference>
<gene>
    <name evidence="6" type="ordered locus">AS9A_2220</name>
</gene>
<protein>
    <submittedName>
        <fullName evidence="6">Putative TetR transcriptional regulator</fullName>
    </submittedName>
</protein>
<sequence>MANSGDVVDGRTARWAHRRDELFTAAMEYVLDHGVADLTLRPLADGIGVTITTLIRQFGSKDELVMAINREIHDQLLADLREDPELAHAGPIEVLSKLWNRWLDPSKRREYGLLFELYALALRAPLEYRWFLDSVVRDWLRPIEEALLALGYTHDRARTTATIVLALVRGLHLDLAATDDSERVNAAFEHAISLLTVGLRGAT</sequence>
<evidence type="ECO:0000256" key="2">
    <source>
        <dbReference type="ARBA" id="ARBA00023125"/>
    </source>
</evidence>
<dbReference type="PANTHER" id="PTHR30055">
    <property type="entry name" value="HTH-TYPE TRANSCRIPTIONAL REGULATOR RUTR"/>
    <property type="match status" value="1"/>
</dbReference>
<dbReference type="GO" id="GO:0003700">
    <property type="term" value="F:DNA-binding transcription factor activity"/>
    <property type="evidence" value="ECO:0007669"/>
    <property type="project" value="TreeGrafter"/>
</dbReference>
<keyword evidence="2 4" id="KW-0238">DNA-binding</keyword>
<accession>F6EQI4</accession>
<dbReference type="SUPFAM" id="SSF46689">
    <property type="entry name" value="Homeodomain-like"/>
    <property type="match status" value="1"/>
</dbReference>
<dbReference type="PROSITE" id="PS50977">
    <property type="entry name" value="HTH_TETR_2"/>
    <property type="match status" value="1"/>
</dbReference>
<dbReference type="HOGENOM" id="CLU_105089_0_0_11"/>
<dbReference type="EMBL" id="CP002786">
    <property type="protein sequence ID" value="AEF40669.1"/>
    <property type="molecule type" value="Genomic_DNA"/>
</dbReference>
<feature type="domain" description="HTH tetR-type" evidence="5">
    <location>
        <begin position="16"/>
        <end position="76"/>
    </location>
</feature>
<organism evidence="6 7">
    <name type="scientific">Hoyosella subflava (strain DSM 45089 / JCM 17490 / NBRC 109087 / DQS3-9A1)</name>
    <name type="common">Amycolicicoccus subflavus</name>
    <dbReference type="NCBI Taxonomy" id="443218"/>
    <lineage>
        <taxon>Bacteria</taxon>
        <taxon>Bacillati</taxon>
        <taxon>Actinomycetota</taxon>
        <taxon>Actinomycetes</taxon>
        <taxon>Mycobacteriales</taxon>
        <taxon>Hoyosellaceae</taxon>
        <taxon>Hoyosella</taxon>
    </lineage>
</organism>
<dbReference type="Gene3D" id="1.10.357.10">
    <property type="entry name" value="Tetracycline Repressor, domain 2"/>
    <property type="match status" value="1"/>
</dbReference>
<evidence type="ECO:0000256" key="1">
    <source>
        <dbReference type="ARBA" id="ARBA00023015"/>
    </source>
</evidence>
<evidence type="ECO:0000259" key="5">
    <source>
        <dbReference type="PROSITE" id="PS50977"/>
    </source>
</evidence>
<evidence type="ECO:0000256" key="3">
    <source>
        <dbReference type="ARBA" id="ARBA00023163"/>
    </source>
</evidence>
<dbReference type="eggNOG" id="COG1309">
    <property type="taxonomic scope" value="Bacteria"/>
</dbReference>
<evidence type="ECO:0000313" key="7">
    <source>
        <dbReference type="Proteomes" id="UP000009235"/>
    </source>
</evidence>
<dbReference type="PANTHER" id="PTHR30055:SF234">
    <property type="entry name" value="HTH-TYPE TRANSCRIPTIONAL REGULATOR BETI"/>
    <property type="match status" value="1"/>
</dbReference>
<reference evidence="6 7" key="1">
    <citation type="journal article" date="2011" name="J. Bacteriol.">
        <title>Complete genome sequence of Amycolicicoccus subflavus DQS3-9A1T, an actinomycete isolated from crude oil-polluted soil.</title>
        <authorList>
            <person name="Cai M."/>
            <person name="Chen W.M."/>
            <person name="Nie Y."/>
            <person name="Chi C.Q."/>
            <person name="Wang Y.N."/>
            <person name="Tang Y.Q."/>
            <person name="Li G.Y."/>
            <person name="Wu X.L."/>
        </authorList>
    </citation>
    <scope>NUCLEOTIDE SEQUENCE [LARGE SCALE GENOMIC DNA]</scope>
    <source>
        <strain evidence="7">DSM 45089 / DQS3-9A1</strain>
    </source>
</reference>
<feature type="DNA-binding region" description="H-T-H motif" evidence="4">
    <location>
        <begin position="39"/>
        <end position="58"/>
    </location>
</feature>
<keyword evidence="7" id="KW-1185">Reference proteome</keyword>
<dbReference type="InterPro" id="IPR036271">
    <property type="entry name" value="Tet_transcr_reg_TetR-rel_C_sf"/>
</dbReference>
<proteinExistence type="predicted"/>
<keyword evidence="1" id="KW-0805">Transcription regulation</keyword>